<sequence length="51" mass="5780">MIKERMTNGCTENFQFKVDSCVEECKLIGKAAILISTISSTWSLQRNRNAL</sequence>
<protein>
    <submittedName>
        <fullName evidence="1">14418_t:CDS:1</fullName>
    </submittedName>
</protein>
<keyword evidence="2" id="KW-1185">Reference proteome</keyword>
<reference evidence="1" key="1">
    <citation type="submission" date="2021-06" db="EMBL/GenBank/DDBJ databases">
        <authorList>
            <person name="Kallberg Y."/>
            <person name="Tangrot J."/>
            <person name="Rosling A."/>
        </authorList>
    </citation>
    <scope>NUCLEOTIDE SEQUENCE</scope>
    <source>
        <strain evidence="1">28 12/20/2015</strain>
    </source>
</reference>
<dbReference type="EMBL" id="CAJVPW010009612">
    <property type="protein sequence ID" value="CAG8607147.1"/>
    <property type="molecule type" value="Genomic_DNA"/>
</dbReference>
<comment type="caution">
    <text evidence="1">The sequence shown here is derived from an EMBL/GenBank/DDBJ whole genome shotgun (WGS) entry which is preliminary data.</text>
</comment>
<dbReference type="Proteomes" id="UP000789366">
    <property type="component" value="Unassembled WGS sequence"/>
</dbReference>
<evidence type="ECO:0000313" key="2">
    <source>
        <dbReference type="Proteomes" id="UP000789366"/>
    </source>
</evidence>
<name>A0ACA9MV60_9GLOM</name>
<proteinExistence type="predicted"/>
<evidence type="ECO:0000313" key="1">
    <source>
        <dbReference type="EMBL" id="CAG8607147.1"/>
    </source>
</evidence>
<gene>
    <name evidence="1" type="ORF">SPELUC_LOCUS7357</name>
</gene>
<organism evidence="1 2">
    <name type="scientific">Cetraspora pellucida</name>
    <dbReference type="NCBI Taxonomy" id="1433469"/>
    <lineage>
        <taxon>Eukaryota</taxon>
        <taxon>Fungi</taxon>
        <taxon>Fungi incertae sedis</taxon>
        <taxon>Mucoromycota</taxon>
        <taxon>Glomeromycotina</taxon>
        <taxon>Glomeromycetes</taxon>
        <taxon>Diversisporales</taxon>
        <taxon>Gigasporaceae</taxon>
        <taxon>Cetraspora</taxon>
    </lineage>
</organism>
<accession>A0ACA9MV60</accession>